<dbReference type="PATRIC" id="fig|1354264.4.peg.3030"/>
<protein>
    <submittedName>
        <fullName evidence="3">N-methylhydantoinase A</fullName>
        <ecNumber evidence="3">3.-.-.-</ecNumber>
        <ecNumber evidence="3">3.5.2.14</ecNumber>
    </submittedName>
</protein>
<dbReference type="Proteomes" id="UP000078386">
    <property type="component" value="Unassembled WGS sequence"/>
</dbReference>
<dbReference type="InterPro" id="IPR008040">
    <property type="entry name" value="Hydant_A_N"/>
</dbReference>
<dbReference type="Gene3D" id="3.30.420.40">
    <property type="match status" value="1"/>
</dbReference>
<dbReference type="Pfam" id="PF01968">
    <property type="entry name" value="Hydantoinase_A"/>
    <property type="match status" value="1"/>
</dbReference>
<dbReference type="GO" id="GO:0047423">
    <property type="term" value="F:N-methylhydantoinase (ATP-hydrolyzing) activity"/>
    <property type="evidence" value="ECO:0007669"/>
    <property type="project" value="UniProtKB-EC"/>
</dbReference>
<evidence type="ECO:0000313" key="3">
    <source>
        <dbReference type="EMBL" id="OAT51623.1"/>
    </source>
</evidence>
<name>A0A1B7JUP7_9ENTR</name>
<dbReference type="PANTHER" id="PTHR11365:SF23">
    <property type="entry name" value="HYPOTHETICAL 5-OXOPROLINASE (EUROFUNG)-RELATED"/>
    <property type="match status" value="1"/>
</dbReference>
<comment type="caution">
    <text evidence="3">The sequence shown here is derived from an EMBL/GenBank/DDBJ whole genome shotgun (WGS) entry which is preliminary data.</text>
</comment>
<keyword evidence="4" id="KW-1185">Reference proteome</keyword>
<dbReference type="EC" id="3.5.2.14" evidence="3"/>
<dbReference type="InterPro" id="IPR043129">
    <property type="entry name" value="ATPase_NBD"/>
</dbReference>
<reference evidence="3 4" key="1">
    <citation type="submission" date="2016-04" db="EMBL/GenBank/DDBJ databases">
        <title>ATOL: Assembling a taxonomically balanced genome-scale reconstruction of the evolutionary history of the Enterobacteriaceae.</title>
        <authorList>
            <person name="Plunkett G.III."/>
            <person name="Neeno-Eckwall E.C."/>
            <person name="Glasner J.D."/>
            <person name="Perna N.T."/>
        </authorList>
    </citation>
    <scope>NUCLEOTIDE SEQUENCE [LARGE SCALE GENOMIC DNA]</scope>
    <source>
        <strain evidence="3 4">ATCC 51603</strain>
    </source>
</reference>
<evidence type="ECO:0000313" key="4">
    <source>
        <dbReference type="Proteomes" id="UP000078386"/>
    </source>
</evidence>
<feature type="domain" description="Hydantoinase/oxoprolinase N-terminal" evidence="2">
    <location>
        <begin position="7"/>
        <end position="176"/>
    </location>
</feature>
<dbReference type="EMBL" id="LXEU01000058">
    <property type="protein sequence ID" value="OAT51623.1"/>
    <property type="molecule type" value="Genomic_DNA"/>
</dbReference>
<evidence type="ECO:0000259" key="1">
    <source>
        <dbReference type="Pfam" id="PF01968"/>
    </source>
</evidence>
<accession>A0A1B7JUP7</accession>
<dbReference type="InterPro" id="IPR002821">
    <property type="entry name" value="Hydantoinase_A"/>
</dbReference>
<dbReference type="GO" id="GO:0005829">
    <property type="term" value="C:cytosol"/>
    <property type="evidence" value="ECO:0007669"/>
    <property type="project" value="TreeGrafter"/>
</dbReference>
<organism evidence="3 4">
    <name type="scientific">Kluyvera georgiana ATCC 51603</name>
    <dbReference type="NCBI Taxonomy" id="1354264"/>
    <lineage>
        <taxon>Bacteria</taxon>
        <taxon>Pseudomonadati</taxon>
        <taxon>Pseudomonadota</taxon>
        <taxon>Gammaproteobacteria</taxon>
        <taxon>Enterobacterales</taxon>
        <taxon>Enterobacteriaceae</taxon>
        <taxon>Kluyvera</taxon>
    </lineage>
</organism>
<evidence type="ECO:0000259" key="2">
    <source>
        <dbReference type="Pfam" id="PF05378"/>
    </source>
</evidence>
<keyword evidence="3" id="KW-0378">Hydrolase</keyword>
<dbReference type="InterPro" id="IPR045079">
    <property type="entry name" value="Oxoprolinase-like"/>
</dbReference>
<dbReference type="EC" id="3.-.-.-" evidence="3"/>
<sequence>MTGKTYRIGIDVGGTFTDAAIIDNDSFELVAKKKIPTTHHHPNGVAHGIITIIHQVLDENGISPQQVSFIAHGTTQATNALLEGDVAKVGIIAMGSGLEGKSARKEACIDDIPLADGKFLHTFNTFLDTRQLTDDAIRAAINTLREQGAEVIVASEAYSVDDPTNELRVMGIADEMGLCATGGHEITQLYGLKTRTRTAVVNASLIPRMLETANMTEQAIKEAGIASQLMIMRCDGGVMSIDEVRKRPILTMLSGLAAGVAGALMYEKVSDGIFFEVGGTSVDISVIKNGKVMIQNAQVGGHRTYLRSLDVRTLAVAGGSMMMVENDKIAMTGPRSAHIAGCEYECFIAESAFGDHPELTFISPRPGDPQTYAVVTGAAGKRYALTLAGAANLLGYVPADDYAAGNINSARLAWQLLGDHLGCSAEEAARQALDIAIDKVMVVVNEMIAEYKLERHFITLVGGGGSGCILVPAMAEKAAMKYQNANNAPYISTIGVGMAMVREMIEKSVVNPGEAEIKMIRAEIMERIVRSGANEATVDINIEIDKQKNVLRAIATGATELRQKESINETLPLAQLQQIAAESVNLTHTVTQRACQTGRWHLFEGVCEQKRFFGLLKKQQRRLSMLDREGVVRLKKENANWLVCSRQEMNSRFADFLDDNTRYSEANAAIPKTFLFWKEKMLDLTGTQTKEQMLSIIEMELDVVEPEQDVIAIAWQ</sequence>
<gene>
    <name evidence="3" type="ORF">M989_02905</name>
</gene>
<dbReference type="PANTHER" id="PTHR11365">
    <property type="entry name" value="5-OXOPROLINASE RELATED"/>
    <property type="match status" value="1"/>
</dbReference>
<feature type="domain" description="Hydantoinase A/oxoprolinase" evidence="1">
    <location>
        <begin position="195"/>
        <end position="503"/>
    </location>
</feature>
<dbReference type="Pfam" id="PF05378">
    <property type="entry name" value="Hydant_A_N"/>
    <property type="match status" value="1"/>
</dbReference>
<dbReference type="SUPFAM" id="SSF53067">
    <property type="entry name" value="Actin-like ATPase domain"/>
    <property type="match status" value="1"/>
</dbReference>
<dbReference type="GO" id="GO:0017168">
    <property type="term" value="F:5-oxoprolinase (ATP-hydrolyzing) activity"/>
    <property type="evidence" value="ECO:0007669"/>
    <property type="project" value="TreeGrafter"/>
</dbReference>
<dbReference type="GO" id="GO:0006749">
    <property type="term" value="P:glutathione metabolic process"/>
    <property type="evidence" value="ECO:0007669"/>
    <property type="project" value="TreeGrafter"/>
</dbReference>
<proteinExistence type="predicted"/>
<dbReference type="AlphaFoldDB" id="A0A1B7JUP7"/>
<dbReference type="RefSeq" id="WP_064546503.1">
    <property type="nucleotide sequence ID" value="NZ_LXEU01000058.1"/>
</dbReference>